<keyword evidence="9" id="KW-1133">Transmembrane helix</keyword>
<dbReference type="AlphaFoldDB" id="A0A9X3S4H7"/>
<name>A0A9X3S4H7_9ACTN</name>
<evidence type="ECO:0000256" key="1">
    <source>
        <dbReference type="ARBA" id="ARBA00000085"/>
    </source>
</evidence>
<evidence type="ECO:0000256" key="8">
    <source>
        <dbReference type="ARBA" id="ARBA00023012"/>
    </source>
</evidence>
<dbReference type="InterPro" id="IPR036890">
    <property type="entry name" value="HATPase_C_sf"/>
</dbReference>
<feature type="transmembrane region" description="Helical" evidence="9">
    <location>
        <begin position="30"/>
        <end position="51"/>
    </location>
</feature>
<feature type="transmembrane region" description="Helical" evidence="9">
    <location>
        <begin position="63"/>
        <end position="82"/>
    </location>
</feature>
<dbReference type="Gene3D" id="1.20.5.1930">
    <property type="match status" value="1"/>
</dbReference>
<dbReference type="Proteomes" id="UP001149140">
    <property type="component" value="Unassembled WGS sequence"/>
</dbReference>
<feature type="domain" description="Signal transduction histidine kinase subgroup 3 dimerisation and phosphoacceptor" evidence="10">
    <location>
        <begin position="382"/>
        <end position="448"/>
    </location>
</feature>
<dbReference type="GO" id="GO:0005524">
    <property type="term" value="F:ATP binding"/>
    <property type="evidence" value="ECO:0007669"/>
    <property type="project" value="UniProtKB-KW"/>
</dbReference>
<comment type="catalytic activity">
    <reaction evidence="1">
        <text>ATP + protein L-histidine = ADP + protein N-phospho-L-histidine.</text>
        <dbReference type="EC" id="2.7.13.3"/>
    </reaction>
</comment>
<feature type="transmembrane region" description="Helical" evidence="9">
    <location>
        <begin position="119"/>
        <end position="141"/>
    </location>
</feature>
<keyword evidence="12" id="KW-1185">Reference proteome</keyword>
<evidence type="ECO:0000313" key="11">
    <source>
        <dbReference type="EMBL" id="MDA0163096.1"/>
    </source>
</evidence>
<dbReference type="PANTHER" id="PTHR24421:SF10">
    <property type="entry name" value="NITRATE_NITRITE SENSOR PROTEIN NARQ"/>
    <property type="match status" value="1"/>
</dbReference>
<feature type="transmembrane region" description="Helical" evidence="9">
    <location>
        <begin position="88"/>
        <end position="107"/>
    </location>
</feature>
<dbReference type="Pfam" id="PF07730">
    <property type="entry name" value="HisKA_3"/>
    <property type="match status" value="1"/>
</dbReference>
<dbReference type="Gene3D" id="3.30.565.10">
    <property type="entry name" value="Histidine kinase-like ATPase, C-terminal domain"/>
    <property type="match status" value="1"/>
</dbReference>
<proteinExistence type="predicted"/>
<keyword evidence="8" id="KW-0902">Two-component regulatory system</keyword>
<evidence type="ECO:0000313" key="12">
    <source>
        <dbReference type="Proteomes" id="UP001149140"/>
    </source>
</evidence>
<comment type="caution">
    <text evidence="11">The sequence shown here is derived from an EMBL/GenBank/DDBJ whole genome shotgun (WGS) entry which is preliminary data.</text>
</comment>
<dbReference type="EC" id="2.7.13.3" evidence="2"/>
<feature type="transmembrane region" description="Helical" evidence="9">
    <location>
        <begin position="7"/>
        <end position="24"/>
    </location>
</feature>
<dbReference type="EMBL" id="JAPDOD010000022">
    <property type="protein sequence ID" value="MDA0163096.1"/>
    <property type="molecule type" value="Genomic_DNA"/>
</dbReference>
<feature type="transmembrane region" description="Helical" evidence="9">
    <location>
        <begin position="220"/>
        <end position="242"/>
    </location>
</feature>
<keyword evidence="7" id="KW-0067">ATP-binding</keyword>
<feature type="transmembrane region" description="Helical" evidence="9">
    <location>
        <begin position="194"/>
        <end position="214"/>
    </location>
</feature>
<evidence type="ECO:0000256" key="6">
    <source>
        <dbReference type="ARBA" id="ARBA00022777"/>
    </source>
</evidence>
<dbReference type="RefSeq" id="WP_270042369.1">
    <property type="nucleotide sequence ID" value="NZ_JAPDOD010000022.1"/>
</dbReference>
<evidence type="ECO:0000256" key="5">
    <source>
        <dbReference type="ARBA" id="ARBA00022741"/>
    </source>
</evidence>
<keyword evidence="9" id="KW-0472">Membrane</keyword>
<dbReference type="GO" id="GO:0046983">
    <property type="term" value="F:protein dimerization activity"/>
    <property type="evidence" value="ECO:0007669"/>
    <property type="project" value="InterPro"/>
</dbReference>
<dbReference type="PANTHER" id="PTHR24421">
    <property type="entry name" value="NITRATE/NITRITE SENSOR PROTEIN NARX-RELATED"/>
    <property type="match status" value="1"/>
</dbReference>
<dbReference type="GO" id="GO:0016020">
    <property type="term" value="C:membrane"/>
    <property type="evidence" value="ECO:0007669"/>
    <property type="project" value="InterPro"/>
</dbReference>
<reference evidence="11" key="1">
    <citation type="submission" date="2022-10" db="EMBL/GenBank/DDBJ databases">
        <title>The WGS of Solirubrobacter ginsenosidimutans DSM 21036.</title>
        <authorList>
            <person name="Jiang Z."/>
        </authorList>
    </citation>
    <scope>NUCLEOTIDE SEQUENCE</scope>
    <source>
        <strain evidence="11">DSM 21036</strain>
    </source>
</reference>
<keyword evidence="6 11" id="KW-0418">Kinase</keyword>
<evidence type="ECO:0000256" key="9">
    <source>
        <dbReference type="SAM" id="Phobius"/>
    </source>
</evidence>
<accession>A0A9X3S4H7</accession>
<protein>
    <recommendedName>
        <fullName evidence="2">histidine kinase</fullName>
        <ecNumber evidence="2">2.7.13.3</ecNumber>
    </recommendedName>
</protein>
<dbReference type="SUPFAM" id="SSF55874">
    <property type="entry name" value="ATPase domain of HSP90 chaperone/DNA topoisomerase II/histidine kinase"/>
    <property type="match status" value="1"/>
</dbReference>
<keyword evidence="5" id="KW-0547">Nucleotide-binding</keyword>
<keyword evidence="3" id="KW-0597">Phosphoprotein</keyword>
<evidence type="ECO:0000256" key="2">
    <source>
        <dbReference type="ARBA" id="ARBA00012438"/>
    </source>
</evidence>
<dbReference type="GO" id="GO:0000155">
    <property type="term" value="F:phosphorelay sensor kinase activity"/>
    <property type="evidence" value="ECO:0007669"/>
    <property type="project" value="InterPro"/>
</dbReference>
<dbReference type="InterPro" id="IPR011712">
    <property type="entry name" value="Sig_transdc_His_kin_sub3_dim/P"/>
</dbReference>
<gene>
    <name evidence="11" type="ORF">OM076_22675</name>
</gene>
<dbReference type="InterPro" id="IPR050482">
    <property type="entry name" value="Sensor_HK_TwoCompSys"/>
</dbReference>
<keyword evidence="9" id="KW-0812">Transmembrane</keyword>
<keyword evidence="4" id="KW-0808">Transferase</keyword>
<evidence type="ECO:0000256" key="3">
    <source>
        <dbReference type="ARBA" id="ARBA00022553"/>
    </source>
</evidence>
<evidence type="ECO:0000259" key="10">
    <source>
        <dbReference type="Pfam" id="PF07730"/>
    </source>
</evidence>
<evidence type="ECO:0000256" key="7">
    <source>
        <dbReference type="ARBA" id="ARBA00022840"/>
    </source>
</evidence>
<sequence length="575" mass="60902">MRWLPAALWPLGIAAVVAGFILLFRGDDDVTVVAIVGGSVGGSFLICGLIAWQRRPSNRSGMLMTATGFLYLAEPLLGEIGTPFWDSMAQLLANLWAVPFAALILSFPSGRVVGRVDRAIVWGFAIGTGLLQLVWLLFLAFPDGEENIFLISAQPGLDDVIDTFQRAWNGTLAAALGIVGVTRWLRAAPALRRLLLPTLAGSAAALILAVQILYQVIVGGFIRASAEITSVVLVTVPLAYLFGLLRTTFARAGVADLVLALQQAPDAPRLRELLAKALHDPSLELVYWLPGFESYIDAGGQPVGLPEAGSGRAATPIDQGGEHVAALVHDAALTYDPELLALVSAAANVALERERLHAELQSRIEELAGSRARLVEAGDAARRKLERDLHDGAQQRLVTLAIQLRMTEDRVHSDPDTALKFVTAAREEVSKSLEELRELARGIHPAVLQYGLDAGLTSLAVRSATPVALSFEVDERLPEPVELAAYFVACEALANIGKYAQATRAAIRVSMNGDVASIEITDDGVGGADGANGSGLRGLADRVEALGGRLRVISPAGGGTTLVAEMPCQARPASV</sequence>
<dbReference type="CDD" id="cd16917">
    <property type="entry name" value="HATPase_UhpB-NarQ-NarX-like"/>
    <property type="match status" value="1"/>
</dbReference>
<evidence type="ECO:0000256" key="4">
    <source>
        <dbReference type="ARBA" id="ARBA00022679"/>
    </source>
</evidence>
<organism evidence="11 12">
    <name type="scientific">Solirubrobacter ginsenosidimutans</name>
    <dbReference type="NCBI Taxonomy" id="490573"/>
    <lineage>
        <taxon>Bacteria</taxon>
        <taxon>Bacillati</taxon>
        <taxon>Actinomycetota</taxon>
        <taxon>Thermoleophilia</taxon>
        <taxon>Solirubrobacterales</taxon>
        <taxon>Solirubrobacteraceae</taxon>
        <taxon>Solirubrobacter</taxon>
    </lineage>
</organism>